<reference evidence="12" key="1">
    <citation type="submission" date="2022-11" db="UniProtKB">
        <authorList>
            <consortium name="WormBaseParasite"/>
        </authorList>
    </citation>
    <scope>IDENTIFICATION</scope>
</reference>
<dbReference type="InterPro" id="IPR029066">
    <property type="entry name" value="PLP-binding_barrel"/>
</dbReference>
<dbReference type="AlphaFoldDB" id="A0A914NVH2"/>
<evidence type="ECO:0000256" key="8">
    <source>
        <dbReference type="ARBA" id="ARBA00046672"/>
    </source>
</evidence>
<dbReference type="Gene3D" id="3.20.20.10">
    <property type="entry name" value="Alanine racemase"/>
    <property type="match status" value="1"/>
</dbReference>
<dbReference type="SUPFAM" id="SSF51419">
    <property type="entry name" value="PLP-binding barrel"/>
    <property type="match status" value="1"/>
</dbReference>
<organism evidence="11 12">
    <name type="scientific">Meloidogyne incognita</name>
    <name type="common">Southern root-knot nematode worm</name>
    <name type="synonym">Oxyuris incognita</name>
    <dbReference type="NCBI Taxonomy" id="6306"/>
    <lineage>
        <taxon>Eukaryota</taxon>
        <taxon>Metazoa</taxon>
        <taxon>Ecdysozoa</taxon>
        <taxon>Nematoda</taxon>
        <taxon>Chromadorea</taxon>
        <taxon>Rhabditida</taxon>
        <taxon>Tylenchina</taxon>
        <taxon>Tylenchomorpha</taxon>
        <taxon>Tylenchoidea</taxon>
        <taxon>Meloidogynidae</taxon>
        <taxon>Meloidogyninae</taxon>
        <taxon>Meloidogyne</taxon>
        <taxon>Meloidogyne incognita group</taxon>
    </lineage>
</organism>
<evidence type="ECO:0000313" key="12">
    <source>
        <dbReference type="WBParaSite" id="Minc3s11205g44718"/>
    </source>
</evidence>
<evidence type="ECO:0000256" key="1">
    <source>
        <dbReference type="ARBA" id="ARBA00001933"/>
    </source>
</evidence>
<dbReference type="Proteomes" id="UP000887563">
    <property type="component" value="Unplaced"/>
</dbReference>
<dbReference type="PRINTS" id="PR01182">
    <property type="entry name" value="ORNDCRBXLASE"/>
</dbReference>
<evidence type="ECO:0000256" key="9">
    <source>
        <dbReference type="ARBA" id="ARBA00049127"/>
    </source>
</evidence>
<dbReference type="Pfam" id="PF02784">
    <property type="entry name" value="Orn_Arg_deC_N"/>
    <property type="match status" value="1"/>
</dbReference>
<dbReference type="PANTHER" id="PTHR11482">
    <property type="entry name" value="ARGININE/DIAMINOPIMELATE/ORNITHINE DECARBOXYLASE"/>
    <property type="match status" value="1"/>
</dbReference>
<comment type="cofactor">
    <cofactor evidence="1">
        <name>pyridoxal 5'-phosphate</name>
        <dbReference type="ChEBI" id="CHEBI:597326"/>
    </cofactor>
</comment>
<dbReference type="InterPro" id="IPR000183">
    <property type="entry name" value="Orn/DAP/Arg_de-COase"/>
</dbReference>
<dbReference type="WBParaSite" id="Minc3s11205g44718">
    <property type="protein sequence ID" value="Minc3s11205g44718"/>
    <property type="gene ID" value="Minc3s11205g44718"/>
</dbReference>
<dbReference type="GO" id="GO:0033387">
    <property type="term" value="P:putrescine biosynthetic process from arginine, via ornithine"/>
    <property type="evidence" value="ECO:0007669"/>
    <property type="project" value="TreeGrafter"/>
</dbReference>
<evidence type="ECO:0000256" key="6">
    <source>
        <dbReference type="ARBA" id="ARBA00034115"/>
    </source>
</evidence>
<dbReference type="InterPro" id="IPR022653">
    <property type="entry name" value="De-COase2_pyr-phos_BS"/>
</dbReference>
<comment type="pathway">
    <text evidence="6">Amine and polyamine biosynthesis; putrescine biosynthesis via L-ornithine pathway; putrescine from L-ornithine: step 1/1.</text>
</comment>
<comment type="similarity">
    <text evidence="2">Belongs to the Orn/Lys/Arg decarboxylase class-II family.</text>
</comment>
<dbReference type="GO" id="GO:0004586">
    <property type="term" value="F:ornithine decarboxylase activity"/>
    <property type="evidence" value="ECO:0007669"/>
    <property type="project" value="UniProtKB-EC"/>
</dbReference>
<keyword evidence="5" id="KW-0456">Lyase</keyword>
<dbReference type="GO" id="GO:0005737">
    <property type="term" value="C:cytoplasm"/>
    <property type="evidence" value="ECO:0007669"/>
    <property type="project" value="TreeGrafter"/>
</dbReference>
<keyword evidence="4" id="KW-0620">Polyamine biosynthesis</keyword>
<protein>
    <recommendedName>
        <fullName evidence="7">ornithine decarboxylase</fullName>
        <ecNumber evidence="7">4.1.1.17</ecNumber>
    </recommendedName>
</protein>
<evidence type="ECO:0000256" key="7">
    <source>
        <dbReference type="ARBA" id="ARBA00034138"/>
    </source>
</evidence>
<comment type="catalytic activity">
    <reaction evidence="9">
        <text>L-ornithine + H(+) = putrescine + CO2</text>
        <dbReference type="Rhea" id="RHEA:22964"/>
        <dbReference type="ChEBI" id="CHEBI:15378"/>
        <dbReference type="ChEBI" id="CHEBI:16526"/>
        <dbReference type="ChEBI" id="CHEBI:46911"/>
        <dbReference type="ChEBI" id="CHEBI:326268"/>
        <dbReference type="EC" id="4.1.1.17"/>
    </reaction>
</comment>
<evidence type="ECO:0000259" key="10">
    <source>
        <dbReference type="Pfam" id="PF02784"/>
    </source>
</evidence>
<dbReference type="EC" id="4.1.1.17" evidence="7"/>
<dbReference type="InterPro" id="IPR002433">
    <property type="entry name" value="Orn_de-COase"/>
</dbReference>
<keyword evidence="3" id="KW-0663">Pyridoxal phosphate</keyword>
<keyword evidence="11" id="KW-1185">Reference proteome</keyword>
<proteinExistence type="inferred from homology"/>
<dbReference type="PANTHER" id="PTHR11482:SF6">
    <property type="entry name" value="ORNITHINE DECARBOXYLASE 1-RELATED"/>
    <property type="match status" value="1"/>
</dbReference>
<evidence type="ECO:0000256" key="4">
    <source>
        <dbReference type="ARBA" id="ARBA00023115"/>
    </source>
</evidence>
<evidence type="ECO:0000256" key="3">
    <source>
        <dbReference type="ARBA" id="ARBA00022898"/>
    </source>
</evidence>
<dbReference type="PRINTS" id="PR01179">
    <property type="entry name" value="ODADCRBXLASE"/>
</dbReference>
<evidence type="ECO:0000256" key="2">
    <source>
        <dbReference type="ARBA" id="ARBA00008872"/>
    </source>
</evidence>
<sequence length="147" mass="16631">MIETFEPIKFGILAGKEIGIYEQSLFENDGEIASLAIAKNISIKLNKKKIDDAFSIYNLDVVVQRLLQWREMLPRIKPFYAVKCNNDPILLKLLADLGCGFDCASRGEIDQIITNGLTNADNIIYANPCKTRKYIQHADKLGKLKRI</sequence>
<comment type="subunit">
    <text evidence="8">Homodimer. Only the dimer is catalytically active, as the active sites are constructed of residues from both monomers.</text>
</comment>
<evidence type="ECO:0000256" key="5">
    <source>
        <dbReference type="ARBA" id="ARBA00023239"/>
    </source>
</evidence>
<accession>A0A914NVH2</accession>
<feature type="domain" description="Orn/DAP/Arg decarboxylase 2 N-terminal" evidence="10">
    <location>
        <begin position="61"/>
        <end position="141"/>
    </location>
</feature>
<name>A0A914NVH2_MELIC</name>
<dbReference type="InterPro" id="IPR022644">
    <property type="entry name" value="De-COase2_N"/>
</dbReference>
<dbReference type="PROSITE" id="PS00878">
    <property type="entry name" value="ODR_DC_2_1"/>
    <property type="match status" value="1"/>
</dbReference>
<evidence type="ECO:0000313" key="11">
    <source>
        <dbReference type="Proteomes" id="UP000887563"/>
    </source>
</evidence>